<reference evidence="1" key="2">
    <citation type="journal article" date="2023" name="IMA Fungus">
        <title>Comparative genomic study of the Penicillium genus elucidates a diverse pangenome and 15 lateral gene transfer events.</title>
        <authorList>
            <person name="Petersen C."/>
            <person name="Sorensen T."/>
            <person name="Nielsen M.R."/>
            <person name="Sondergaard T.E."/>
            <person name="Sorensen J.L."/>
            <person name="Fitzpatrick D.A."/>
            <person name="Frisvad J.C."/>
            <person name="Nielsen K.L."/>
        </authorList>
    </citation>
    <scope>NUCLEOTIDE SEQUENCE</scope>
    <source>
        <strain evidence="1">IBT 20477</strain>
    </source>
</reference>
<protein>
    <submittedName>
        <fullName evidence="1">Uncharacterized protein</fullName>
    </submittedName>
</protein>
<dbReference type="Proteomes" id="UP001150942">
    <property type="component" value="Unassembled WGS sequence"/>
</dbReference>
<accession>A0A9W9N5Q6</accession>
<evidence type="ECO:0000313" key="2">
    <source>
        <dbReference type="Proteomes" id="UP001150942"/>
    </source>
</evidence>
<evidence type="ECO:0000313" key="1">
    <source>
        <dbReference type="EMBL" id="KAJ5213700.1"/>
    </source>
</evidence>
<keyword evidence="2" id="KW-1185">Reference proteome</keyword>
<name>A0A9W9N5Q6_9EURO</name>
<reference evidence="1" key="1">
    <citation type="submission" date="2022-11" db="EMBL/GenBank/DDBJ databases">
        <authorList>
            <person name="Petersen C."/>
        </authorList>
    </citation>
    <scope>NUCLEOTIDE SEQUENCE</scope>
    <source>
        <strain evidence="1">IBT 20477</strain>
    </source>
</reference>
<organism evidence="1 2">
    <name type="scientific">Penicillium cf. viridicatum</name>
    <dbReference type="NCBI Taxonomy" id="2972119"/>
    <lineage>
        <taxon>Eukaryota</taxon>
        <taxon>Fungi</taxon>
        <taxon>Dikarya</taxon>
        <taxon>Ascomycota</taxon>
        <taxon>Pezizomycotina</taxon>
        <taxon>Eurotiomycetes</taxon>
        <taxon>Eurotiomycetidae</taxon>
        <taxon>Eurotiales</taxon>
        <taxon>Aspergillaceae</taxon>
        <taxon>Penicillium</taxon>
    </lineage>
</organism>
<proteinExistence type="predicted"/>
<gene>
    <name evidence="1" type="ORF">N7449_000869</name>
</gene>
<dbReference type="OrthoDB" id="10391085at2759"/>
<dbReference type="AlphaFoldDB" id="A0A9W9N5Q6"/>
<sequence length="259" mass="29327">MVKDMMEEREHGDPITRAITQAIAEADGDEMMEIFSYQKIAVFRLSLPAIEEEYTPSQTYSAYSLENSLGRADSSERVFHVHHPAHSITLAITRAIFEANEEGMKTIFRYQIIPLLGPSLPTIEEEGYHTPSQPSSDRSLADVRGKADNLYIVFRSPQKLRRTTSTRDLRGYTAGKNMVIPRAQYNLSTTQLSTPKASPLSSLTTTYYKVSYDCSEFSQLPCQRKRDKLKRILKQDFSKLDNLQGANSNYVGQTVWVLG</sequence>
<dbReference type="EMBL" id="JAPQKQ010000001">
    <property type="protein sequence ID" value="KAJ5213700.1"/>
    <property type="molecule type" value="Genomic_DNA"/>
</dbReference>
<comment type="caution">
    <text evidence="1">The sequence shown here is derived from an EMBL/GenBank/DDBJ whole genome shotgun (WGS) entry which is preliminary data.</text>
</comment>